<evidence type="ECO:0000259" key="1">
    <source>
        <dbReference type="Pfam" id="PF00646"/>
    </source>
</evidence>
<dbReference type="Pfam" id="PF00646">
    <property type="entry name" value="F-box"/>
    <property type="match status" value="1"/>
</dbReference>
<sequence length="528" mass="61563">MPTITKKSSNSSDLPIECWQEVLKHVPVEDVKTLWSCLMVNRSMCKIVAPILWSNPFHHLQKASRRNQPSRGKIDKEIKLKVDQKNLIDVYLSCMEKTSIKILQDHEIRIKRKSNLVLTTFDYPSFLRELRYDIICESSSSWLWLEQLLQLEGITELGILERISEYRKLLLTRELCKMFIKKSPLITNLTLSYYVPFSDRSFMPPEDYFLINKFPGANVSLKNLKRFKCSLLIDQWKEISKDLTRICGKNGGLESLELKCIGEPSVEWVDDKSFVYVCELIRQQKSLQHIKLNCCGKYCNMAKVVSTLSTHTDHIKSLEFIHLKFNSHSHGISTTFTDCSDSPLHFISECKRLNTLIFKDCGELDYKVFSMKSAPWFDHLTKLVFEDTSISPFDISRIISSCHKLHELSCDLGDDFGYLPEFALNFPLSLKHLTIDAIEIDEEILQSFLENIKASLERLKFPAWICRSFTDQHLYIICDKLEDSLRRLDLDLMAPENQQHCVSIEAIQYARRKITSVNIECYFRYDTW</sequence>
<dbReference type="EMBL" id="CAMKVN010002582">
    <property type="protein sequence ID" value="CAI2181712.1"/>
    <property type="molecule type" value="Genomic_DNA"/>
</dbReference>
<name>A0A9W4SU72_9GLOM</name>
<reference evidence="2" key="1">
    <citation type="submission" date="2022-08" db="EMBL/GenBank/DDBJ databases">
        <authorList>
            <person name="Kallberg Y."/>
            <person name="Tangrot J."/>
            <person name="Rosling A."/>
        </authorList>
    </citation>
    <scope>NUCLEOTIDE SEQUENCE</scope>
    <source>
        <strain evidence="2">Wild A</strain>
    </source>
</reference>
<dbReference type="AlphaFoldDB" id="A0A9W4SU72"/>
<feature type="domain" description="F-box" evidence="1">
    <location>
        <begin position="12"/>
        <end position="48"/>
    </location>
</feature>
<protein>
    <submittedName>
        <fullName evidence="2">2553_t:CDS:1</fullName>
    </submittedName>
</protein>
<gene>
    <name evidence="2" type="ORF">FWILDA_LOCUS10223</name>
</gene>
<dbReference type="OrthoDB" id="2348565at2759"/>
<accession>A0A9W4SU72</accession>
<organism evidence="2 3">
    <name type="scientific">Funneliformis geosporum</name>
    <dbReference type="NCBI Taxonomy" id="1117311"/>
    <lineage>
        <taxon>Eukaryota</taxon>
        <taxon>Fungi</taxon>
        <taxon>Fungi incertae sedis</taxon>
        <taxon>Mucoromycota</taxon>
        <taxon>Glomeromycotina</taxon>
        <taxon>Glomeromycetes</taxon>
        <taxon>Glomerales</taxon>
        <taxon>Glomeraceae</taxon>
        <taxon>Funneliformis</taxon>
    </lineage>
</organism>
<evidence type="ECO:0000313" key="3">
    <source>
        <dbReference type="Proteomes" id="UP001153678"/>
    </source>
</evidence>
<dbReference type="Gene3D" id="3.80.10.10">
    <property type="entry name" value="Ribonuclease Inhibitor"/>
    <property type="match status" value="1"/>
</dbReference>
<comment type="caution">
    <text evidence="2">The sequence shown here is derived from an EMBL/GenBank/DDBJ whole genome shotgun (WGS) entry which is preliminary data.</text>
</comment>
<proteinExistence type="predicted"/>
<dbReference type="SUPFAM" id="SSF52047">
    <property type="entry name" value="RNI-like"/>
    <property type="match status" value="1"/>
</dbReference>
<dbReference type="InterPro" id="IPR001810">
    <property type="entry name" value="F-box_dom"/>
</dbReference>
<keyword evidence="3" id="KW-1185">Reference proteome</keyword>
<dbReference type="InterPro" id="IPR032675">
    <property type="entry name" value="LRR_dom_sf"/>
</dbReference>
<evidence type="ECO:0000313" key="2">
    <source>
        <dbReference type="EMBL" id="CAI2181712.1"/>
    </source>
</evidence>
<dbReference type="Proteomes" id="UP001153678">
    <property type="component" value="Unassembled WGS sequence"/>
</dbReference>